<name>A0A8J7IT73_9FLAO</name>
<accession>A0A8J7IT73</accession>
<organism evidence="2 3">
    <name type="scientific">Snuella sedimenti</name>
    <dbReference type="NCBI Taxonomy" id="2798802"/>
    <lineage>
        <taxon>Bacteria</taxon>
        <taxon>Pseudomonadati</taxon>
        <taxon>Bacteroidota</taxon>
        <taxon>Flavobacteriia</taxon>
        <taxon>Flavobacteriales</taxon>
        <taxon>Flavobacteriaceae</taxon>
        <taxon>Snuella</taxon>
    </lineage>
</organism>
<keyword evidence="1" id="KW-1133">Transmembrane helix</keyword>
<dbReference type="Proteomes" id="UP000610931">
    <property type="component" value="Unassembled WGS sequence"/>
</dbReference>
<dbReference type="EMBL" id="JAELVQ010000005">
    <property type="protein sequence ID" value="MBJ6367520.1"/>
    <property type="molecule type" value="Genomic_DNA"/>
</dbReference>
<proteinExistence type="predicted"/>
<feature type="transmembrane region" description="Helical" evidence="1">
    <location>
        <begin position="57"/>
        <end position="74"/>
    </location>
</feature>
<dbReference type="AlphaFoldDB" id="A0A8J7IT73"/>
<dbReference type="RefSeq" id="WP_199114255.1">
    <property type="nucleotide sequence ID" value="NZ_JAELVQ010000005.1"/>
</dbReference>
<evidence type="ECO:0008006" key="4">
    <source>
        <dbReference type="Google" id="ProtNLM"/>
    </source>
</evidence>
<evidence type="ECO:0000256" key="1">
    <source>
        <dbReference type="SAM" id="Phobius"/>
    </source>
</evidence>
<comment type="caution">
    <text evidence="2">The sequence shown here is derived from an EMBL/GenBank/DDBJ whole genome shotgun (WGS) entry which is preliminary data.</text>
</comment>
<reference evidence="2" key="1">
    <citation type="submission" date="2020-12" db="EMBL/GenBank/DDBJ databases">
        <title>Snuella sp. nov., isolated from sediment in Incheon.</title>
        <authorList>
            <person name="Kim W."/>
        </authorList>
    </citation>
    <scope>NUCLEOTIDE SEQUENCE</scope>
    <source>
        <strain evidence="2">CAU 1569</strain>
    </source>
</reference>
<keyword evidence="1" id="KW-0812">Transmembrane</keyword>
<sequence length="173" mass="20870">MKFEIPFDENIYREQMILNFNIAWNENLKKNKRNLYWSIPIIIIGGLIVYGQDYIGFIFIAIGTHFAINGFKYYSFYKKTKKKYFDLIESEIQGQKIANENSLWEFNKDYFRYKYYKYDAKIKWEAFKSYRVIDKNLFLDLEVGNNSSYIIGEKEIGNTELKKVIDFANEKIR</sequence>
<feature type="transmembrane region" description="Helical" evidence="1">
    <location>
        <begin position="34"/>
        <end position="51"/>
    </location>
</feature>
<keyword evidence="1" id="KW-0472">Membrane</keyword>
<gene>
    <name evidence="2" type="ORF">JF259_05405</name>
</gene>
<keyword evidence="3" id="KW-1185">Reference proteome</keyword>
<evidence type="ECO:0000313" key="3">
    <source>
        <dbReference type="Proteomes" id="UP000610931"/>
    </source>
</evidence>
<protein>
    <recommendedName>
        <fullName evidence="4">YcxB-like protein domain-containing protein</fullName>
    </recommendedName>
</protein>
<evidence type="ECO:0000313" key="2">
    <source>
        <dbReference type="EMBL" id="MBJ6367520.1"/>
    </source>
</evidence>